<dbReference type="Proteomes" id="UP001415857">
    <property type="component" value="Unassembled WGS sequence"/>
</dbReference>
<dbReference type="AlphaFoldDB" id="A0AAP0NAX3"/>
<organism evidence="1 2">
    <name type="scientific">Liquidambar formosana</name>
    <name type="common">Formosan gum</name>
    <dbReference type="NCBI Taxonomy" id="63359"/>
    <lineage>
        <taxon>Eukaryota</taxon>
        <taxon>Viridiplantae</taxon>
        <taxon>Streptophyta</taxon>
        <taxon>Embryophyta</taxon>
        <taxon>Tracheophyta</taxon>
        <taxon>Spermatophyta</taxon>
        <taxon>Magnoliopsida</taxon>
        <taxon>eudicotyledons</taxon>
        <taxon>Gunneridae</taxon>
        <taxon>Pentapetalae</taxon>
        <taxon>Saxifragales</taxon>
        <taxon>Altingiaceae</taxon>
        <taxon>Liquidambar</taxon>
    </lineage>
</organism>
<proteinExistence type="predicted"/>
<reference evidence="1 2" key="1">
    <citation type="journal article" date="2024" name="Plant J.">
        <title>Genome sequences and population genomics reveal climatic adaptation and genomic divergence between two closely related sweetgum species.</title>
        <authorList>
            <person name="Xu W.Q."/>
            <person name="Ren C.Q."/>
            <person name="Zhang X.Y."/>
            <person name="Comes H.P."/>
            <person name="Liu X.H."/>
            <person name="Li Y.G."/>
            <person name="Kettle C.J."/>
            <person name="Jalonen R."/>
            <person name="Gaisberger H."/>
            <person name="Ma Y.Z."/>
            <person name="Qiu Y.X."/>
        </authorList>
    </citation>
    <scope>NUCLEOTIDE SEQUENCE [LARGE SCALE GENOMIC DNA]</scope>
    <source>
        <strain evidence="1">Hangzhou</strain>
    </source>
</reference>
<gene>
    <name evidence="1" type="ORF">L1049_010346</name>
</gene>
<accession>A0AAP0NAX3</accession>
<protein>
    <submittedName>
        <fullName evidence="1">Uncharacterized protein</fullName>
    </submittedName>
</protein>
<name>A0AAP0NAX3_LIQFO</name>
<keyword evidence="2" id="KW-1185">Reference proteome</keyword>
<sequence length="99" mass="10874">MPGQLNLQSAPALQEDQELHSYCISFRLPPVAEFVSPCLGMGLDSRFGCLGASLPRQSSTPARLRFPPSLGIRKPEEGWVSFVIPGHDFFMKKMASVPL</sequence>
<evidence type="ECO:0000313" key="1">
    <source>
        <dbReference type="EMBL" id="KAK9267909.1"/>
    </source>
</evidence>
<comment type="caution">
    <text evidence="1">The sequence shown here is derived from an EMBL/GenBank/DDBJ whole genome shotgun (WGS) entry which is preliminary data.</text>
</comment>
<dbReference type="EMBL" id="JBBPBK010000016">
    <property type="protein sequence ID" value="KAK9267909.1"/>
    <property type="molecule type" value="Genomic_DNA"/>
</dbReference>
<evidence type="ECO:0000313" key="2">
    <source>
        <dbReference type="Proteomes" id="UP001415857"/>
    </source>
</evidence>